<keyword evidence="6 21" id="KW-1133">Transmembrane helix</keyword>
<dbReference type="SUPFAM" id="SSF81324">
    <property type="entry name" value="Voltage-gated potassium channels"/>
    <property type="match status" value="1"/>
</dbReference>
<evidence type="ECO:0000256" key="11">
    <source>
        <dbReference type="ARBA" id="ARBA00023180"/>
    </source>
</evidence>
<feature type="transmembrane region" description="Helical" evidence="21">
    <location>
        <begin position="466"/>
        <end position="491"/>
    </location>
</feature>
<dbReference type="Pfam" id="PF10613">
    <property type="entry name" value="Lig_chan-Glu_bd"/>
    <property type="match status" value="2"/>
</dbReference>
<keyword evidence="14" id="KW-0407">Ion channel</keyword>
<evidence type="ECO:0000256" key="20">
    <source>
        <dbReference type="SAM" id="MobiDB-lite"/>
    </source>
</evidence>
<feature type="domain" description="Ionotropic glutamate receptor L-glutamate and glycine-binding" evidence="23">
    <location>
        <begin position="1325"/>
        <end position="1392"/>
    </location>
</feature>
<dbReference type="Pfam" id="PF01094">
    <property type="entry name" value="ANF_receptor"/>
    <property type="match status" value="2"/>
</dbReference>
<comment type="similarity">
    <text evidence="1">Belongs to the glutamate-gated ion channel (TC 1.A.10.1) family.</text>
</comment>
<dbReference type="SMART" id="SM00918">
    <property type="entry name" value="Lig_chan-Glu_bd"/>
    <property type="match status" value="2"/>
</dbReference>
<keyword evidence="7" id="KW-0770">Synapse</keyword>
<feature type="binding site" evidence="17">
    <location>
        <position position="639"/>
    </location>
    <ligand>
        <name>L-glutamate</name>
        <dbReference type="ChEBI" id="CHEBI:29985"/>
    </ligand>
</feature>
<dbReference type="GO" id="GO:0045211">
    <property type="term" value="C:postsynaptic membrane"/>
    <property type="evidence" value="ECO:0007669"/>
    <property type="project" value="UniProtKB-SubCell"/>
</dbReference>
<dbReference type="CDD" id="cd06382">
    <property type="entry name" value="PBP1_iGluR_Kainate"/>
    <property type="match status" value="2"/>
</dbReference>
<feature type="domain" description="Ionotropic glutamate receptor C-terminal" evidence="22">
    <location>
        <begin position="363"/>
        <end position="752"/>
    </location>
</feature>
<dbReference type="SUPFAM" id="SSF53850">
    <property type="entry name" value="Periplasmic binding protein-like II"/>
    <property type="match status" value="2"/>
</dbReference>
<feature type="transmembrane region" description="Helical" evidence="21">
    <location>
        <begin position="778"/>
        <end position="799"/>
    </location>
</feature>
<dbReference type="SMART" id="SM00079">
    <property type="entry name" value="PBPe"/>
    <property type="match status" value="2"/>
</dbReference>
<evidence type="ECO:0000256" key="8">
    <source>
        <dbReference type="ARBA" id="ARBA00023065"/>
    </source>
</evidence>
<feature type="site" description="Interaction with the cone snail toxin Con-ikot-ikot" evidence="18">
    <location>
        <position position="735"/>
    </location>
</feature>
<evidence type="ECO:0000256" key="15">
    <source>
        <dbReference type="ARBA" id="ARBA00034104"/>
    </source>
</evidence>
<dbReference type="Proteomes" id="UP000183832">
    <property type="component" value="Unassembled WGS sequence"/>
</dbReference>
<evidence type="ECO:0000256" key="21">
    <source>
        <dbReference type="SAM" id="Phobius"/>
    </source>
</evidence>
<evidence type="ECO:0000259" key="22">
    <source>
        <dbReference type="SMART" id="SM00079"/>
    </source>
</evidence>
<keyword evidence="3" id="KW-1003">Cell membrane</keyword>
<dbReference type="Gene3D" id="3.40.190.10">
    <property type="entry name" value="Periplasmic binding protein-like II"/>
    <property type="match status" value="4"/>
</dbReference>
<proteinExistence type="inferred from homology"/>
<evidence type="ECO:0000256" key="2">
    <source>
        <dbReference type="ARBA" id="ARBA00022448"/>
    </source>
</evidence>
<feature type="binding site" evidence="17">
    <location>
        <position position="456"/>
    </location>
    <ligand>
        <name>L-glutamate</name>
        <dbReference type="ChEBI" id="CHEBI:29985"/>
    </ligand>
</feature>
<dbReference type="PANTHER" id="PTHR18966">
    <property type="entry name" value="IONOTROPIC GLUTAMATE RECEPTOR"/>
    <property type="match status" value="1"/>
</dbReference>
<name>A0A1J1IX76_9DIPT</name>
<feature type="disulfide bond" evidence="19">
    <location>
        <begin position="701"/>
        <end position="755"/>
    </location>
</feature>
<evidence type="ECO:0000256" key="13">
    <source>
        <dbReference type="ARBA" id="ARBA00023286"/>
    </source>
</evidence>
<evidence type="ECO:0000256" key="14">
    <source>
        <dbReference type="ARBA" id="ARBA00023303"/>
    </source>
</evidence>
<comment type="subcellular location">
    <subcellularLocation>
        <location evidence="15">Postsynaptic cell membrane</location>
        <topology evidence="15">Multi-pass membrane protein</topology>
    </subcellularLocation>
</comment>
<keyword evidence="25" id="KW-1185">Reference proteome</keyword>
<evidence type="ECO:0000313" key="25">
    <source>
        <dbReference type="Proteomes" id="UP000183832"/>
    </source>
</evidence>
<gene>
    <name evidence="24" type="ORF">CLUMA_CG017927</name>
</gene>
<keyword evidence="5" id="KW-0732">Signal</keyword>
<keyword evidence="12" id="KW-0628">Postsynaptic cell membrane</keyword>
<evidence type="ECO:0000256" key="17">
    <source>
        <dbReference type="PIRSR" id="PIRSR601508-1"/>
    </source>
</evidence>
<feature type="transmembrane region" description="Helical" evidence="21">
    <location>
        <begin position="1708"/>
        <end position="1730"/>
    </location>
</feature>
<dbReference type="InterPro" id="IPR019594">
    <property type="entry name" value="Glu/Gly-bd"/>
</dbReference>
<dbReference type="InterPro" id="IPR001828">
    <property type="entry name" value="ANF_lig-bd_rcpt"/>
</dbReference>
<evidence type="ECO:0000256" key="12">
    <source>
        <dbReference type="ARBA" id="ARBA00023257"/>
    </source>
</evidence>
<dbReference type="Gene3D" id="1.10.287.70">
    <property type="match status" value="2"/>
</dbReference>
<keyword evidence="2" id="KW-0813">Transport</keyword>
<dbReference type="InterPro" id="IPR015683">
    <property type="entry name" value="Ionotropic_Glu_rcpt"/>
</dbReference>
<dbReference type="FunFam" id="3.40.190.10:FF:000024">
    <property type="entry name" value="Glutamate receptor, ionotropic, delta 1"/>
    <property type="match status" value="1"/>
</dbReference>
<dbReference type="InterPro" id="IPR001320">
    <property type="entry name" value="Iontro_rcpt_C"/>
</dbReference>
<dbReference type="FunFam" id="1.10.287.70:FF:000010">
    <property type="entry name" value="Putative glutamate receptor ionotropic kainate 1"/>
    <property type="match status" value="1"/>
</dbReference>
<evidence type="ECO:0000256" key="5">
    <source>
        <dbReference type="ARBA" id="ARBA00022729"/>
    </source>
</evidence>
<evidence type="ECO:0000256" key="7">
    <source>
        <dbReference type="ARBA" id="ARBA00023018"/>
    </source>
</evidence>
<evidence type="ECO:0000256" key="19">
    <source>
        <dbReference type="PIRSR" id="PIRSR601508-3"/>
    </source>
</evidence>
<evidence type="ECO:0000313" key="24">
    <source>
        <dbReference type="EMBL" id="CRL04875.1"/>
    </source>
</evidence>
<dbReference type="GO" id="GO:0004970">
    <property type="term" value="F:glutamate-gated receptor activity"/>
    <property type="evidence" value="ECO:0007669"/>
    <property type="project" value="UniProtKB-ARBA"/>
</dbReference>
<protein>
    <recommendedName>
        <fullName evidence="16">Glutamate receptor 1</fullName>
    </recommendedName>
</protein>
<sequence>MHERTFELVPLIYHVSPTDSFKVERIEGVAAIFGPSSSETSGIVASIAESVEVPHLTAFWERESTGGEGKPTQMTLNMYPDNEVLSRAYAELLIDYTWKSYTIIYENDDGLIRLKDVLQIHDPQSPPVTVRQLEDGPDYRPLLKEIQSSGESHIILDVSPDKIVTLLRQAAEVKMMEEYQSYIITSLETHTLDYEELKFMRANITAMRMIDPTSFEVMNAINDWEQGERQHRRNFHITPEKVLTETALYHDSVRLFATAVQELESAEDADKIEAKKMNCKHPTPWEQGSQLVNYMRLKADKGISGEILFNEQGKRSHFHLEITELSKEGFKKIGTWDPVHGVNYTRTLGEAYDQIVESLQNKTFIVASRIGAPFLMWREVENGVIYEGNHQWEGFSMDLIDAISKILHFHYRFELVPDGKYGSYNKVTKQWDGLVKHLLDRKADLAICDLTITYERRTAVDFTMPFMTLVNLCLIFDAFLILNMTGISILFSKPVKQPPDLFSFLSPLSVEVWVFMLAAYLGVSVMLFVLARIAPDDWEASHPCNQEAEELENIWNMHNCIWLTMGSIMGQGCDILPKGLSTRIITGMWWFFALIMLASYTANLAAFLTMERMDATIDNAEDLAKQSRIKYGAVKGGSTMKFFQDSNFSTYQRMWATMESTRPSVFTTSNDEGRERVAKSKRQYAFLMESTSLEYITERSCDLTQIGGLLDSKGYGIALPLNSPYRTAISGAVLKLQEEGKLSTLKEKWWKGGKCRDESSSGGGDDAAELGIANVGGVFLVLGFGCLSALIVAIIEFLWNVKKVAVEEKLTPWEALKAELLFAVNISIVTKPVHNRLSESESSKSTRRSQRFGSETRSTLRDNQSQNCFTQKKIKIGFYEEKLENFCGVGKSRSAAMKFYRHFIVFVLFCIIEVKSQPKRVVTVGGIFHGDDDISQIAFKHAIERINSRSTLYQIVPMMFNISRTDSFKAQTIVCQLASEGVDVIFGPSSVETSGIVASIAEKFEIPHIIFHWKTKPLYWEKSVEHTMTLNLYPDSNALAEAYGNVLSGYSWKSYTIVYENKESLIRLKDVLQVHDSSSLKIEIRKLDDRYGSILKEIRARGDVNIVLDIGPDKIVPFLTEAASVKMLGDYNNYFITNLDTHTLDISQVQNRTANITCIRLVDINSDELINALRVWRQREYNFNMDEKQVPHEAALVHDAVQLYFNGLQSIGHNYRFQKTTHNCSEPRSGSKSNFGFQLINFLKNQEFDGATGKVVFNNILPNKGGRTEFRIEILEMVKDKFISIGHWDTTEKVVVNRIEEELDMQRTEAMHNKTFKIISKWGEPFLMPAEAPDGTILEGNARFKGYVPRLIKELQKNMGFKFVLEVVPDGEYGSLNKETKKWNGLVKHLLDRKADLAVADLTITYERKTAVDFTMPFMGLGIGILFVKPAKKETNLFSFLDPFDINVWKFTGAAYLSVSVLIFILSRINRDDWEPAHPCMQEPEEVESIWNILNCVWLAMGSIMGQGCDILPKGSTTRIVTGMWYFFALIMLASYTANLAAFLTMDRMDKTIGSAEDLAKQVKIKYGAVKGGSTMRFFQESNFSTYQRMWAAMETNGDDSHTTSNQEGVARVLKDREKYAFMMESVPMQYAINKECDLKQVGELLDSKGYGIALPMDSPWRKAFSEQILALSEKGVLDQLKREFWKKKNDCGETKTKDELGIENVGGVFYVLAYGCLIAFIVALAEFLWNVEKIAVQEKITPWDALKSELAFVLKFFITTKPVRSKSSELISGKSSPPRSLKTRSRYGSESRSLKNKSTRSLIYDDSNSKSLLNLN</sequence>
<dbReference type="Pfam" id="PF00060">
    <property type="entry name" value="Lig_chan"/>
    <property type="match status" value="2"/>
</dbReference>
<keyword evidence="9 21" id="KW-0472">Membrane</keyword>
<dbReference type="FunFam" id="3.40.190.10:FF:000061">
    <property type="entry name" value="Glutamate receptor, ionotropic kainate"/>
    <property type="match status" value="1"/>
</dbReference>
<keyword evidence="19" id="KW-1015">Disulfide bond</keyword>
<reference evidence="24 25" key="1">
    <citation type="submission" date="2015-04" db="EMBL/GenBank/DDBJ databases">
        <authorList>
            <person name="Syromyatnikov M.Y."/>
            <person name="Popov V.N."/>
        </authorList>
    </citation>
    <scope>NUCLEOTIDE SEQUENCE [LARGE SCALE GENOMIC DNA]</scope>
</reference>
<dbReference type="GO" id="GO:0008328">
    <property type="term" value="C:ionotropic glutamate receptor complex"/>
    <property type="evidence" value="ECO:0007669"/>
    <property type="project" value="UniProtKB-ARBA"/>
</dbReference>
<evidence type="ECO:0000256" key="9">
    <source>
        <dbReference type="ARBA" id="ARBA00023136"/>
    </source>
</evidence>
<dbReference type="SUPFAM" id="SSF53822">
    <property type="entry name" value="Periplasmic binding protein-like I"/>
    <property type="match status" value="2"/>
</dbReference>
<evidence type="ECO:0000256" key="1">
    <source>
        <dbReference type="ARBA" id="ARBA00008685"/>
    </source>
</evidence>
<feature type="domain" description="Ionotropic glutamate receptor L-glutamate and glycine-binding" evidence="23">
    <location>
        <begin position="373"/>
        <end position="440"/>
    </location>
</feature>
<dbReference type="InterPro" id="IPR001508">
    <property type="entry name" value="Iono_Glu_rcpt_met"/>
</dbReference>
<dbReference type="FunFam" id="3.40.190.10:FF:000060">
    <property type="entry name" value="Glutamate receptor ionotropic, kainate 1"/>
    <property type="match status" value="1"/>
</dbReference>
<dbReference type="EMBL" id="CVRI01000063">
    <property type="protein sequence ID" value="CRL04875.1"/>
    <property type="molecule type" value="Genomic_DNA"/>
</dbReference>
<dbReference type="Gene3D" id="3.40.50.2300">
    <property type="match status" value="4"/>
</dbReference>
<evidence type="ECO:0000256" key="18">
    <source>
        <dbReference type="PIRSR" id="PIRSR601508-2"/>
    </source>
</evidence>
<organism evidence="24 25">
    <name type="scientific">Clunio marinus</name>
    <dbReference type="NCBI Taxonomy" id="568069"/>
    <lineage>
        <taxon>Eukaryota</taxon>
        <taxon>Metazoa</taxon>
        <taxon>Ecdysozoa</taxon>
        <taxon>Arthropoda</taxon>
        <taxon>Hexapoda</taxon>
        <taxon>Insecta</taxon>
        <taxon>Pterygota</taxon>
        <taxon>Neoptera</taxon>
        <taxon>Endopterygota</taxon>
        <taxon>Diptera</taxon>
        <taxon>Nematocera</taxon>
        <taxon>Chironomoidea</taxon>
        <taxon>Chironomidae</taxon>
        <taxon>Clunio</taxon>
    </lineage>
</organism>
<feature type="binding site" evidence="17">
    <location>
        <position position="638"/>
    </location>
    <ligand>
        <name>L-glutamate</name>
        <dbReference type="ChEBI" id="CHEBI:29985"/>
    </ligand>
</feature>
<accession>A0A1J1IX76</accession>
<evidence type="ECO:0000256" key="4">
    <source>
        <dbReference type="ARBA" id="ARBA00022692"/>
    </source>
</evidence>
<feature type="binding site" evidence="17">
    <location>
        <position position="689"/>
    </location>
    <ligand>
        <name>L-glutamate</name>
        <dbReference type="ChEBI" id="CHEBI:29985"/>
    </ligand>
</feature>
<evidence type="ECO:0000256" key="3">
    <source>
        <dbReference type="ARBA" id="ARBA00022475"/>
    </source>
</evidence>
<evidence type="ECO:0000256" key="6">
    <source>
        <dbReference type="ARBA" id="ARBA00022989"/>
    </source>
</evidence>
<keyword evidence="8" id="KW-0406">Ion transport</keyword>
<feature type="region of interest" description="Disordered" evidence="20">
    <location>
        <begin position="1769"/>
        <end position="1795"/>
    </location>
</feature>
<feature type="transmembrane region" description="Helical" evidence="21">
    <location>
        <begin position="588"/>
        <end position="608"/>
    </location>
</feature>
<feature type="site" description="Crucial to convey clamshell closure to channel opening" evidence="18">
    <location>
        <position position="617"/>
    </location>
</feature>
<dbReference type="FunFam" id="1.10.287.70:FF:000064">
    <property type="entry name" value="Glutamate receptor ionotropic, kainate"/>
    <property type="match status" value="1"/>
</dbReference>
<keyword evidence="10" id="KW-0675">Receptor</keyword>
<dbReference type="FunFam" id="3.40.190.10:FF:000178">
    <property type="entry name" value="Glutamate receptor subunit"/>
    <property type="match status" value="1"/>
</dbReference>
<feature type="transmembrane region" description="Helical" evidence="21">
    <location>
        <begin position="512"/>
        <end position="533"/>
    </location>
</feature>
<dbReference type="OrthoDB" id="5984008at2759"/>
<dbReference type="PRINTS" id="PR00177">
    <property type="entry name" value="NMDARECEPTOR"/>
</dbReference>
<keyword evidence="4 21" id="KW-0812">Transmembrane</keyword>
<keyword evidence="11" id="KW-0325">Glycoprotein</keyword>
<feature type="region of interest" description="Disordered" evidence="20">
    <location>
        <begin position="839"/>
        <end position="859"/>
    </location>
</feature>
<dbReference type="InterPro" id="IPR028082">
    <property type="entry name" value="Peripla_BP_I"/>
</dbReference>
<evidence type="ECO:0000259" key="23">
    <source>
        <dbReference type="SMART" id="SM00918"/>
    </source>
</evidence>
<feature type="binding site" evidence="17">
    <location>
        <position position="451"/>
    </location>
    <ligand>
        <name>L-glutamate</name>
        <dbReference type="ChEBI" id="CHEBI:29985"/>
    </ligand>
</feature>
<dbReference type="STRING" id="568069.A0A1J1IX76"/>
<evidence type="ECO:0000256" key="10">
    <source>
        <dbReference type="ARBA" id="ARBA00023170"/>
    </source>
</evidence>
<evidence type="ECO:0000256" key="16">
    <source>
        <dbReference type="ARBA" id="ARBA00072754"/>
    </source>
</evidence>
<feature type="domain" description="Ionotropic glutamate receptor C-terminal" evidence="22">
    <location>
        <begin position="1315"/>
        <end position="1688"/>
    </location>
</feature>
<keyword evidence="13" id="KW-1071">Ligand-gated ion channel</keyword>
<feature type="transmembrane region" description="Helical" evidence="21">
    <location>
        <begin position="1524"/>
        <end position="1544"/>
    </location>
</feature>